<dbReference type="AlphaFoldDB" id="A0A1T5BMP4"/>
<gene>
    <name evidence="2" type="ORF">SAMN02745120_1725</name>
</gene>
<keyword evidence="1" id="KW-1133">Transmembrane helix</keyword>
<evidence type="ECO:0000313" key="2">
    <source>
        <dbReference type="EMBL" id="SKB48369.1"/>
    </source>
</evidence>
<dbReference type="Proteomes" id="UP000243406">
    <property type="component" value="Unassembled WGS sequence"/>
</dbReference>
<keyword evidence="3" id="KW-1185">Reference proteome</keyword>
<name>A0A1T5BMP4_9FIRM</name>
<dbReference type="OrthoDB" id="166547at2"/>
<protein>
    <submittedName>
        <fullName evidence="2">Uncharacterized membrane protein</fullName>
    </submittedName>
</protein>
<dbReference type="EMBL" id="FUYN01000003">
    <property type="protein sequence ID" value="SKB48369.1"/>
    <property type="molecule type" value="Genomic_DNA"/>
</dbReference>
<sequence>MYIIKSYLSAFAIFLIIDLIWLGFIAKDLYAKYLGFIMAKNINWTAAIIFYMIFVGGILFFVVNPAIEKNSLSYALFAGAVFGFITYATYDLTNLATLENWPLFITIVDLIWGSFLSASTSAVSFLVIKTFILK</sequence>
<reference evidence="3" key="1">
    <citation type="submission" date="2017-02" db="EMBL/GenBank/DDBJ databases">
        <authorList>
            <person name="Varghese N."/>
            <person name="Submissions S."/>
        </authorList>
    </citation>
    <scope>NUCLEOTIDE SEQUENCE [LARGE SCALE GENOMIC DNA]</scope>
    <source>
        <strain evidence="3">ATCC 35199</strain>
    </source>
</reference>
<dbReference type="InterPro" id="IPR018687">
    <property type="entry name" value="DUF2177_membr"/>
</dbReference>
<keyword evidence="1" id="KW-0812">Transmembrane</keyword>
<evidence type="ECO:0000256" key="1">
    <source>
        <dbReference type="SAM" id="Phobius"/>
    </source>
</evidence>
<dbReference type="Pfam" id="PF09945">
    <property type="entry name" value="DUF2177"/>
    <property type="match status" value="1"/>
</dbReference>
<evidence type="ECO:0000313" key="3">
    <source>
        <dbReference type="Proteomes" id="UP000243406"/>
    </source>
</evidence>
<feature type="transmembrane region" description="Helical" evidence="1">
    <location>
        <begin position="44"/>
        <end position="63"/>
    </location>
</feature>
<feature type="transmembrane region" description="Helical" evidence="1">
    <location>
        <begin position="7"/>
        <end position="24"/>
    </location>
</feature>
<organism evidence="2 3">
    <name type="scientific">Acetoanaerobium noterae</name>
    <dbReference type="NCBI Taxonomy" id="745369"/>
    <lineage>
        <taxon>Bacteria</taxon>
        <taxon>Bacillati</taxon>
        <taxon>Bacillota</taxon>
        <taxon>Clostridia</taxon>
        <taxon>Peptostreptococcales</taxon>
        <taxon>Filifactoraceae</taxon>
        <taxon>Acetoanaerobium</taxon>
    </lineage>
</organism>
<feature type="transmembrane region" description="Helical" evidence="1">
    <location>
        <begin position="110"/>
        <end position="132"/>
    </location>
</feature>
<keyword evidence="1" id="KW-0472">Membrane</keyword>
<accession>A0A1T5BMP4</accession>
<dbReference type="RefSeq" id="WP_079589562.1">
    <property type="nucleotide sequence ID" value="NZ_FUYN01000003.1"/>
</dbReference>
<proteinExistence type="predicted"/>
<feature type="transmembrane region" description="Helical" evidence="1">
    <location>
        <begin position="72"/>
        <end position="90"/>
    </location>
</feature>